<proteinExistence type="predicted"/>
<evidence type="ECO:0000313" key="2">
    <source>
        <dbReference type="EMBL" id="SDF94571.1"/>
    </source>
</evidence>
<keyword evidence="3" id="KW-1185">Reference proteome</keyword>
<dbReference type="OrthoDB" id="9804023at2"/>
<keyword evidence="2" id="KW-0645">Protease</keyword>
<dbReference type="SUPFAM" id="SSF54001">
    <property type="entry name" value="Cysteine proteinases"/>
    <property type="match status" value="1"/>
</dbReference>
<dbReference type="InterPro" id="IPR002931">
    <property type="entry name" value="Transglutaminase-like"/>
</dbReference>
<dbReference type="EMBL" id="FNBW01000008">
    <property type="protein sequence ID" value="SDF94571.1"/>
    <property type="molecule type" value="Genomic_DNA"/>
</dbReference>
<gene>
    <name evidence="2" type="ORF">SAMN05660686_02847</name>
</gene>
<accession>A0A8G2BIS4</accession>
<evidence type="ECO:0000259" key="1">
    <source>
        <dbReference type="SMART" id="SM00460"/>
    </source>
</evidence>
<dbReference type="Pfam" id="PF08379">
    <property type="entry name" value="Bact_transglu_N"/>
    <property type="match status" value="1"/>
</dbReference>
<organism evidence="2 3">
    <name type="scientific">Thalassobaculum litoreum DSM 18839</name>
    <dbReference type="NCBI Taxonomy" id="1123362"/>
    <lineage>
        <taxon>Bacteria</taxon>
        <taxon>Pseudomonadati</taxon>
        <taxon>Pseudomonadota</taxon>
        <taxon>Alphaproteobacteria</taxon>
        <taxon>Rhodospirillales</taxon>
        <taxon>Thalassobaculaceae</taxon>
        <taxon>Thalassobaculum</taxon>
    </lineage>
</organism>
<dbReference type="GO" id="GO:0006508">
    <property type="term" value="P:proteolysis"/>
    <property type="evidence" value="ECO:0007669"/>
    <property type="project" value="UniProtKB-KW"/>
</dbReference>
<feature type="domain" description="Transglutaminase-like" evidence="1">
    <location>
        <begin position="172"/>
        <end position="252"/>
    </location>
</feature>
<dbReference type="Pfam" id="PF01841">
    <property type="entry name" value="Transglut_core"/>
    <property type="match status" value="1"/>
</dbReference>
<dbReference type="InterPro" id="IPR013589">
    <property type="entry name" value="Bac_transglu_N"/>
</dbReference>
<dbReference type="Gene3D" id="3.10.620.30">
    <property type="match status" value="1"/>
</dbReference>
<evidence type="ECO:0000313" key="3">
    <source>
        <dbReference type="Proteomes" id="UP000198615"/>
    </source>
</evidence>
<dbReference type="GO" id="GO:0008233">
    <property type="term" value="F:peptidase activity"/>
    <property type="evidence" value="ECO:0007669"/>
    <property type="project" value="UniProtKB-KW"/>
</dbReference>
<keyword evidence="2" id="KW-0378">Hydrolase</keyword>
<comment type="caution">
    <text evidence="2">The sequence shown here is derived from an EMBL/GenBank/DDBJ whole genome shotgun (WGS) entry which is preliminary data.</text>
</comment>
<protein>
    <submittedName>
        <fullName evidence="2">Transglutaminase-like enzyme, putative cysteine protease</fullName>
    </submittedName>
</protein>
<dbReference type="RefSeq" id="WP_028793572.1">
    <property type="nucleotide sequence ID" value="NZ_FNBW01000008.1"/>
</dbReference>
<dbReference type="PANTHER" id="PTHR33490">
    <property type="entry name" value="BLR5614 PROTEIN-RELATED"/>
    <property type="match status" value="1"/>
</dbReference>
<dbReference type="InterPro" id="IPR038765">
    <property type="entry name" value="Papain-like_cys_pep_sf"/>
</dbReference>
<reference evidence="2 3" key="1">
    <citation type="submission" date="2016-10" db="EMBL/GenBank/DDBJ databases">
        <authorList>
            <person name="Varghese N."/>
            <person name="Submissions S."/>
        </authorList>
    </citation>
    <scope>NUCLEOTIDE SEQUENCE [LARGE SCALE GENOMIC DNA]</scope>
    <source>
        <strain evidence="2 3">DSM 18839</strain>
    </source>
</reference>
<dbReference type="PANTHER" id="PTHR33490:SF1">
    <property type="entry name" value="SLL1233 PROTEIN"/>
    <property type="match status" value="1"/>
</dbReference>
<dbReference type="SMART" id="SM00460">
    <property type="entry name" value="TGc"/>
    <property type="match status" value="1"/>
</dbReference>
<dbReference type="Proteomes" id="UP000198615">
    <property type="component" value="Unassembled WGS sequence"/>
</dbReference>
<sequence>MQVLSIVHRTEYAYREPVRFGEHRLLFRPRDSHDMRLVDSRLKILPASSVRWMHDVFSNSVAVARFDDPAERLLFESVIVVEHYAARTPVFDIAEHAQYLPFAYALDDLQDLGRTTVRHHPDDGAIEAWARSFFTGDRTETLGLLSRMTQSVRADFAYRPREAEGVQAPSETLARRRGTCRDFALLMMEAVRSLGLAARFVTGYVFDPAVEAAGGVVNPIRGKQPIQGAGATHAWVQVYLPGAGWVEYDPTNGIIGGENLIRVGVARDPSQAIPLQGSYFGPPEAFVKMDVCVDVLRGNVLERSAA</sequence>
<dbReference type="AlphaFoldDB" id="A0A8G2BIS4"/>
<name>A0A8G2BIS4_9PROT</name>